<accession>A0A0A5HZS4</accession>
<proteinExistence type="predicted"/>
<dbReference type="EMBL" id="AVPG01000001">
    <property type="protein sequence ID" value="KGX89107.1"/>
    <property type="molecule type" value="Genomic_DNA"/>
</dbReference>
<dbReference type="AlphaFoldDB" id="A0A0A5HZS4"/>
<reference evidence="2 3" key="1">
    <citation type="submission" date="2013-08" db="EMBL/GenBank/DDBJ databases">
        <authorList>
            <person name="Huang J."/>
            <person name="Wang G."/>
        </authorList>
    </citation>
    <scope>NUCLEOTIDE SEQUENCE [LARGE SCALE GENOMIC DNA]</scope>
    <source>
        <strain evidence="2 3">JSM 072002</strain>
    </source>
</reference>
<evidence type="ECO:0008006" key="4">
    <source>
        <dbReference type="Google" id="ProtNLM"/>
    </source>
</evidence>
<feature type="transmembrane region" description="Helical" evidence="1">
    <location>
        <begin position="61"/>
        <end position="81"/>
    </location>
</feature>
<name>A0A0A5HZS4_9BACI</name>
<dbReference type="Pfam" id="PF14007">
    <property type="entry name" value="YtpI"/>
    <property type="match status" value="1"/>
</dbReference>
<feature type="transmembrane region" description="Helical" evidence="1">
    <location>
        <begin position="36"/>
        <end position="55"/>
    </location>
</feature>
<evidence type="ECO:0000313" key="2">
    <source>
        <dbReference type="EMBL" id="KGX89107.1"/>
    </source>
</evidence>
<comment type="caution">
    <text evidence="2">The sequence shown here is derived from an EMBL/GenBank/DDBJ whole genome shotgun (WGS) entry which is preliminary data.</text>
</comment>
<evidence type="ECO:0000313" key="3">
    <source>
        <dbReference type="Proteomes" id="UP000030401"/>
    </source>
</evidence>
<dbReference type="eggNOG" id="ENOG5032UBH">
    <property type="taxonomic scope" value="Bacteria"/>
</dbReference>
<feature type="transmembrane region" description="Helical" evidence="1">
    <location>
        <begin position="6"/>
        <end position="24"/>
    </location>
</feature>
<dbReference type="Proteomes" id="UP000030401">
    <property type="component" value="Unassembled WGS sequence"/>
</dbReference>
<gene>
    <name evidence="2" type="ORF">N784_01910</name>
</gene>
<keyword evidence="3" id="KW-1185">Reference proteome</keyword>
<protein>
    <recommendedName>
        <fullName evidence="4">YtpI-like protein</fullName>
    </recommendedName>
</protein>
<keyword evidence="1" id="KW-1133">Transmembrane helix</keyword>
<keyword evidence="1" id="KW-0812">Transmembrane</keyword>
<evidence type="ECO:0000256" key="1">
    <source>
        <dbReference type="SAM" id="Phobius"/>
    </source>
</evidence>
<dbReference type="OrthoDB" id="2453019at2"/>
<sequence>MVLFPIAIVLSITIYLYFKVAILRKSDPLEQRYANSKARVALGIFIITFGINQYAFYQTKLALYISIIFIALGILQLVYGFKTTSFYGKQLKERANEIND</sequence>
<organism evidence="2 3">
    <name type="scientific">Pontibacillus litoralis JSM 072002</name>
    <dbReference type="NCBI Taxonomy" id="1385512"/>
    <lineage>
        <taxon>Bacteria</taxon>
        <taxon>Bacillati</taxon>
        <taxon>Bacillota</taxon>
        <taxon>Bacilli</taxon>
        <taxon>Bacillales</taxon>
        <taxon>Bacillaceae</taxon>
        <taxon>Pontibacillus</taxon>
    </lineage>
</organism>
<dbReference type="InterPro" id="IPR025618">
    <property type="entry name" value="YtpI"/>
</dbReference>
<dbReference type="STRING" id="1385512.N784_01910"/>
<keyword evidence="1" id="KW-0472">Membrane</keyword>
<dbReference type="RefSeq" id="WP_036831465.1">
    <property type="nucleotide sequence ID" value="NZ_AVPG01000001.1"/>
</dbReference>